<comment type="cofactor">
    <cofactor evidence="6">
        <name>Zn(2+)</name>
        <dbReference type="ChEBI" id="CHEBI:29105"/>
    </cofactor>
    <text evidence="6">Binds 1 zinc ion per subunit.</text>
</comment>
<dbReference type="VEuPathDB" id="FungiDB:DD237_005019"/>
<keyword evidence="10" id="KW-1185">Reference proteome</keyword>
<keyword evidence="4 6" id="KW-0862">Zinc</keyword>
<keyword evidence="1 6" id="KW-0645">Protease</keyword>
<protein>
    <recommendedName>
        <fullName evidence="7">Peptidase M48 domain-containing protein</fullName>
    </recommendedName>
</protein>
<dbReference type="Proteomes" id="UP000286097">
    <property type="component" value="Unassembled WGS sequence"/>
</dbReference>
<gene>
    <name evidence="9" type="ORF">DD237_005019</name>
    <name evidence="8" type="ORF">DD238_003821</name>
</gene>
<dbReference type="EMBL" id="QKXF01000130">
    <property type="protein sequence ID" value="RQM16104.1"/>
    <property type="molecule type" value="Genomic_DNA"/>
</dbReference>
<comment type="similarity">
    <text evidence="6">Belongs to the peptidase M48 family.</text>
</comment>
<dbReference type="Proteomes" id="UP000282087">
    <property type="component" value="Unassembled WGS sequence"/>
</dbReference>
<dbReference type="Gene3D" id="3.30.2010.10">
    <property type="entry name" value="Metalloproteases ('zincins'), catalytic domain"/>
    <property type="match status" value="1"/>
</dbReference>
<dbReference type="Pfam" id="PF01435">
    <property type="entry name" value="Peptidase_M48"/>
    <property type="match status" value="1"/>
</dbReference>
<reference evidence="10 11" key="1">
    <citation type="submission" date="2018-06" db="EMBL/GenBank/DDBJ databases">
        <title>Comparative genomics of downy mildews reveals potential adaptations to biotrophy.</title>
        <authorList>
            <person name="Fletcher K."/>
            <person name="Klosterman S.J."/>
            <person name="Derevnina L."/>
            <person name="Martin F."/>
            <person name="Koike S."/>
            <person name="Reyes Chin-Wo S."/>
            <person name="Mou B."/>
            <person name="Michelmore R."/>
        </authorList>
    </citation>
    <scope>NUCLEOTIDE SEQUENCE [LARGE SCALE GENOMIC DNA]</scope>
    <source>
        <strain evidence="9 11">R13</strain>
        <strain evidence="8 10">R14</strain>
    </source>
</reference>
<evidence type="ECO:0000256" key="4">
    <source>
        <dbReference type="ARBA" id="ARBA00022833"/>
    </source>
</evidence>
<dbReference type="AlphaFoldDB" id="A0A3M6VR45"/>
<proteinExistence type="inferred from homology"/>
<dbReference type="EMBL" id="QLLG01000048">
    <property type="protein sequence ID" value="RMX68887.1"/>
    <property type="molecule type" value="Genomic_DNA"/>
</dbReference>
<evidence type="ECO:0000256" key="3">
    <source>
        <dbReference type="ARBA" id="ARBA00022801"/>
    </source>
</evidence>
<keyword evidence="5 6" id="KW-0482">Metalloprotease</keyword>
<comment type="caution">
    <text evidence="8">The sequence shown here is derived from an EMBL/GenBank/DDBJ whole genome shotgun (WGS) entry which is preliminary data.</text>
</comment>
<evidence type="ECO:0000313" key="8">
    <source>
        <dbReference type="EMBL" id="RMX68887.1"/>
    </source>
</evidence>
<evidence type="ECO:0000313" key="9">
    <source>
        <dbReference type="EMBL" id="RQM16104.1"/>
    </source>
</evidence>
<dbReference type="InterPro" id="IPR001915">
    <property type="entry name" value="Peptidase_M48"/>
</dbReference>
<name>A0A3M6VR45_9STRA</name>
<feature type="domain" description="Peptidase M48" evidence="7">
    <location>
        <begin position="118"/>
        <end position="250"/>
    </location>
</feature>
<evidence type="ECO:0000313" key="11">
    <source>
        <dbReference type="Proteomes" id="UP000286097"/>
    </source>
</evidence>
<dbReference type="GO" id="GO:0004222">
    <property type="term" value="F:metalloendopeptidase activity"/>
    <property type="evidence" value="ECO:0007669"/>
    <property type="project" value="InterPro"/>
</dbReference>
<keyword evidence="3 6" id="KW-0378">Hydrolase</keyword>
<evidence type="ECO:0000256" key="5">
    <source>
        <dbReference type="ARBA" id="ARBA00023049"/>
    </source>
</evidence>
<evidence type="ECO:0000256" key="1">
    <source>
        <dbReference type="ARBA" id="ARBA00022670"/>
    </source>
</evidence>
<organism evidence="8 10">
    <name type="scientific">Peronospora effusa</name>
    <dbReference type="NCBI Taxonomy" id="542832"/>
    <lineage>
        <taxon>Eukaryota</taxon>
        <taxon>Sar</taxon>
        <taxon>Stramenopiles</taxon>
        <taxon>Oomycota</taxon>
        <taxon>Peronosporomycetes</taxon>
        <taxon>Peronosporales</taxon>
        <taxon>Peronosporaceae</taxon>
        <taxon>Peronospora</taxon>
    </lineage>
</organism>
<accession>A0A3M6VR45</accession>
<dbReference type="GO" id="GO:0006508">
    <property type="term" value="P:proteolysis"/>
    <property type="evidence" value="ECO:0007669"/>
    <property type="project" value="UniProtKB-KW"/>
</dbReference>
<sequence>MSVGLYSKRFVGASALLLYGYALYPIVKPTSTRSLRLAQGLDAHELGEKDLFAMNVRNIAARVGVKNPERISIRVGMQSAGASMGTNFTIRERGACIVVPMELYDAFYAPSHLYKKYDMAKRHEIDFVLAHESAHIAKNHSMYTAAFLPASLIGSYVAINKIPNKLIASIVSMLSIIGSHLYLSWSLEHEADQVAAANGFACGGISYFQRKLIRNCEMRSLYKTRMITKRGNYLGDTSHPFLTSRIERLQFLTLCSDSQPCHHHRD</sequence>
<evidence type="ECO:0000256" key="2">
    <source>
        <dbReference type="ARBA" id="ARBA00022723"/>
    </source>
</evidence>
<evidence type="ECO:0000259" key="7">
    <source>
        <dbReference type="Pfam" id="PF01435"/>
    </source>
</evidence>
<evidence type="ECO:0000256" key="6">
    <source>
        <dbReference type="RuleBase" id="RU003983"/>
    </source>
</evidence>
<evidence type="ECO:0000313" key="10">
    <source>
        <dbReference type="Proteomes" id="UP000282087"/>
    </source>
</evidence>
<dbReference type="GO" id="GO:0046872">
    <property type="term" value="F:metal ion binding"/>
    <property type="evidence" value="ECO:0007669"/>
    <property type="project" value="UniProtKB-KW"/>
</dbReference>
<keyword evidence="2" id="KW-0479">Metal-binding</keyword>